<evidence type="ECO:0000313" key="2">
    <source>
        <dbReference type="EMBL" id="TMQ91589.1"/>
    </source>
</evidence>
<dbReference type="Pfam" id="PF03551">
    <property type="entry name" value="PadR"/>
    <property type="match status" value="1"/>
</dbReference>
<dbReference type="PANTHER" id="PTHR43252:SF4">
    <property type="entry name" value="TRANSCRIPTIONAL REGULATORY PROTEIN"/>
    <property type="match status" value="1"/>
</dbReference>
<dbReference type="OrthoDB" id="3186544at2"/>
<dbReference type="AlphaFoldDB" id="A0A5C4J4C7"/>
<keyword evidence="3" id="KW-1185">Reference proteome</keyword>
<gene>
    <name evidence="2" type="ORF">ETD83_30165</name>
</gene>
<dbReference type="Proteomes" id="UP000309174">
    <property type="component" value="Unassembled WGS sequence"/>
</dbReference>
<dbReference type="PANTHER" id="PTHR43252">
    <property type="entry name" value="TRANSCRIPTIONAL REGULATOR YQJI"/>
    <property type="match status" value="1"/>
</dbReference>
<organism evidence="2 3">
    <name type="scientific">Actinomadura soli</name>
    <dbReference type="NCBI Taxonomy" id="2508997"/>
    <lineage>
        <taxon>Bacteria</taxon>
        <taxon>Bacillati</taxon>
        <taxon>Actinomycetota</taxon>
        <taxon>Actinomycetes</taxon>
        <taxon>Streptosporangiales</taxon>
        <taxon>Thermomonosporaceae</taxon>
        <taxon>Actinomadura</taxon>
    </lineage>
</organism>
<accession>A0A5C4J4C7</accession>
<evidence type="ECO:0000259" key="1">
    <source>
        <dbReference type="Pfam" id="PF03551"/>
    </source>
</evidence>
<dbReference type="InterPro" id="IPR036390">
    <property type="entry name" value="WH_DNA-bd_sf"/>
</dbReference>
<dbReference type="InterPro" id="IPR036388">
    <property type="entry name" value="WH-like_DNA-bd_sf"/>
</dbReference>
<dbReference type="RefSeq" id="WP_138648603.1">
    <property type="nucleotide sequence ID" value="NZ_VCKW01000200.1"/>
</dbReference>
<evidence type="ECO:0000313" key="3">
    <source>
        <dbReference type="Proteomes" id="UP000309174"/>
    </source>
</evidence>
<dbReference type="SUPFAM" id="SSF46785">
    <property type="entry name" value="Winged helix' DNA-binding domain"/>
    <property type="match status" value="1"/>
</dbReference>
<sequence length="202" mass="23606">MSQRHALLATLTAQPMTGYELVKYFDGSFAYVWSAPHSQIYPELRRMERDGLVGVEVVPRGERAEKRVYSINEAGLAELQRWEREPTPYQSERDPYRLKAAHFEQATYEAARHQLQEHLRHFARALRDWEQMLADLDARRVSLLRRRLEQRPEEEHEAIVAFRKLAFRGEVLKARAEIAWAEEGLALLDELEGKGVPLRGER</sequence>
<reference evidence="2 3" key="1">
    <citation type="submission" date="2019-05" db="EMBL/GenBank/DDBJ databases">
        <title>Draft genome sequence of Actinomadura sp. 14C53.</title>
        <authorList>
            <person name="Saricaoglu S."/>
            <person name="Isik K."/>
        </authorList>
    </citation>
    <scope>NUCLEOTIDE SEQUENCE [LARGE SCALE GENOMIC DNA]</scope>
    <source>
        <strain evidence="2 3">14C53</strain>
    </source>
</reference>
<feature type="domain" description="Transcription regulator PadR N-terminal" evidence="1">
    <location>
        <begin position="7"/>
        <end position="80"/>
    </location>
</feature>
<protein>
    <submittedName>
        <fullName evidence="2">PadR family transcriptional regulator</fullName>
    </submittedName>
</protein>
<dbReference type="InterPro" id="IPR005149">
    <property type="entry name" value="Tscrpt_reg_PadR_N"/>
</dbReference>
<dbReference type="Gene3D" id="1.10.10.10">
    <property type="entry name" value="Winged helix-like DNA-binding domain superfamily/Winged helix DNA-binding domain"/>
    <property type="match status" value="1"/>
</dbReference>
<name>A0A5C4J4C7_9ACTN</name>
<proteinExistence type="predicted"/>
<comment type="caution">
    <text evidence="2">The sequence shown here is derived from an EMBL/GenBank/DDBJ whole genome shotgun (WGS) entry which is preliminary data.</text>
</comment>
<dbReference type="EMBL" id="VCKW01000200">
    <property type="protein sequence ID" value="TMQ91589.1"/>
    <property type="molecule type" value="Genomic_DNA"/>
</dbReference>